<dbReference type="GO" id="GO:0004497">
    <property type="term" value="F:monooxygenase activity"/>
    <property type="evidence" value="ECO:0007669"/>
    <property type="project" value="UniProtKB-KW"/>
</dbReference>
<keyword evidence="5 9" id="KW-0560">Oxidoreductase</keyword>
<dbReference type="Gene3D" id="1.10.630.10">
    <property type="entry name" value="Cytochrome P450"/>
    <property type="match status" value="1"/>
</dbReference>
<evidence type="ECO:0000313" key="11">
    <source>
        <dbReference type="EMBL" id="PNP50607.1"/>
    </source>
</evidence>
<keyword evidence="7 9" id="KW-0503">Monooxygenase</keyword>
<reference evidence="11 12" key="1">
    <citation type="submission" date="2017-02" db="EMBL/GenBank/DDBJ databases">
        <title>Genomes of Trichoderma spp. with biocontrol activity.</title>
        <authorList>
            <person name="Gardiner D."/>
            <person name="Kazan K."/>
            <person name="Vos C."/>
            <person name="Harvey P."/>
        </authorList>
    </citation>
    <scope>NUCLEOTIDE SEQUENCE [LARGE SCALE GENOMIC DNA]</scope>
    <source>
        <strain evidence="11 12">Tr1</strain>
    </source>
</reference>
<dbReference type="EMBL" id="MTYI01000150">
    <property type="protein sequence ID" value="PNP50607.1"/>
    <property type="molecule type" value="Genomic_DNA"/>
</dbReference>
<evidence type="ECO:0000256" key="9">
    <source>
        <dbReference type="RuleBase" id="RU000461"/>
    </source>
</evidence>
<dbReference type="PRINTS" id="PR00463">
    <property type="entry name" value="EP450I"/>
</dbReference>
<keyword evidence="3 8" id="KW-0349">Heme</keyword>
<evidence type="ECO:0000256" key="4">
    <source>
        <dbReference type="ARBA" id="ARBA00022723"/>
    </source>
</evidence>
<dbReference type="InterPro" id="IPR002401">
    <property type="entry name" value="Cyt_P450_E_grp-I"/>
</dbReference>
<evidence type="ECO:0000256" key="8">
    <source>
        <dbReference type="PIRSR" id="PIRSR602401-1"/>
    </source>
</evidence>
<dbReference type="SUPFAM" id="SSF48264">
    <property type="entry name" value="Cytochrome P450"/>
    <property type="match status" value="1"/>
</dbReference>
<keyword evidence="10" id="KW-0472">Membrane</keyword>
<accession>A0A2K0TYK2</accession>
<organism evidence="11 12">
    <name type="scientific">Trichoderma harzianum</name>
    <name type="common">Hypocrea lixii</name>
    <dbReference type="NCBI Taxonomy" id="5544"/>
    <lineage>
        <taxon>Eukaryota</taxon>
        <taxon>Fungi</taxon>
        <taxon>Dikarya</taxon>
        <taxon>Ascomycota</taxon>
        <taxon>Pezizomycotina</taxon>
        <taxon>Sordariomycetes</taxon>
        <taxon>Hypocreomycetidae</taxon>
        <taxon>Hypocreales</taxon>
        <taxon>Hypocreaceae</taxon>
        <taxon>Trichoderma</taxon>
    </lineage>
</organism>
<evidence type="ECO:0000256" key="2">
    <source>
        <dbReference type="ARBA" id="ARBA00010617"/>
    </source>
</evidence>
<dbReference type="AlphaFoldDB" id="A0A2K0TYK2"/>
<keyword evidence="6 8" id="KW-0408">Iron</keyword>
<gene>
    <name evidence="11" type="ORF">THARTR1_08723</name>
</gene>
<name>A0A2K0TYK2_TRIHA</name>
<dbReference type="PANTHER" id="PTHR24305">
    <property type="entry name" value="CYTOCHROME P450"/>
    <property type="match status" value="1"/>
</dbReference>
<evidence type="ECO:0000256" key="1">
    <source>
        <dbReference type="ARBA" id="ARBA00001971"/>
    </source>
</evidence>
<dbReference type="PANTHER" id="PTHR24305:SF230">
    <property type="entry name" value="P450, PUTATIVE (EUROFUNG)-RELATED"/>
    <property type="match status" value="1"/>
</dbReference>
<evidence type="ECO:0000256" key="10">
    <source>
        <dbReference type="SAM" id="Phobius"/>
    </source>
</evidence>
<dbReference type="GO" id="GO:0020037">
    <property type="term" value="F:heme binding"/>
    <property type="evidence" value="ECO:0007669"/>
    <property type="project" value="InterPro"/>
</dbReference>
<proteinExistence type="inferred from homology"/>
<dbReference type="GO" id="GO:0016705">
    <property type="term" value="F:oxidoreductase activity, acting on paired donors, with incorporation or reduction of molecular oxygen"/>
    <property type="evidence" value="ECO:0007669"/>
    <property type="project" value="InterPro"/>
</dbReference>
<dbReference type="InterPro" id="IPR017972">
    <property type="entry name" value="Cyt_P450_CS"/>
</dbReference>
<dbReference type="InterPro" id="IPR001128">
    <property type="entry name" value="Cyt_P450"/>
</dbReference>
<keyword evidence="4 8" id="KW-0479">Metal-binding</keyword>
<evidence type="ECO:0000313" key="12">
    <source>
        <dbReference type="Proteomes" id="UP000236290"/>
    </source>
</evidence>
<comment type="similarity">
    <text evidence="2 9">Belongs to the cytochrome P450 family.</text>
</comment>
<dbReference type="OrthoDB" id="1470350at2759"/>
<keyword evidence="10" id="KW-1133">Transmembrane helix</keyword>
<feature type="transmembrane region" description="Helical" evidence="10">
    <location>
        <begin position="42"/>
        <end position="63"/>
    </location>
</feature>
<dbReference type="PROSITE" id="PS00086">
    <property type="entry name" value="CYTOCHROME_P450"/>
    <property type="match status" value="1"/>
</dbReference>
<sequence>MFGLTEELPESPENLESKQPARTACLLACSESYPKVMQYTSIAAAVAAAVVAYFISTFIYNIAFHPLRSFPGPLLWRATGLFKCYHFLRGDMPFAVRELHVRYGSVVRISPGELAFSDTQAFKDIYVHKMVKWKGMYGFKPEHVQDLANVTDPTHHAFLRRHMAAGFSETALRNQESVLVQHVDLLINQLRERGAGGKVPQDMRDWFMWLTFDITGMLSFGAEFGGLRYAKSAEWVATLTDNVRVLMAMSALFGYVGATTRSILTWIFMSGLIPSVAAHTQRTKDMLRERMDRKGAYDDRDYIIDGLININDHRVESNAVMLIMAGSETTSTALTATLFALLQTPDKMARLTKEVRSTFSRDEDITMASTLDKLPYLMACINESLRWYPPSVSGLARVVPKGGAKISGHYVPEGTIVAAWTWSVTRDPRYFADAYGFHPERWLPGEDERFVNDELDASPPFSVGPRSCMGKNLAMAEMRLTLARMIYNFDVTLSTPFDGDWFKGQKAYLVWDKPSVLVNLTPVGES</sequence>
<dbReference type="PRINTS" id="PR00385">
    <property type="entry name" value="P450"/>
</dbReference>
<dbReference type="Proteomes" id="UP000236290">
    <property type="component" value="Unassembled WGS sequence"/>
</dbReference>
<evidence type="ECO:0000256" key="5">
    <source>
        <dbReference type="ARBA" id="ARBA00023002"/>
    </source>
</evidence>
<keyword evidence="10" id="KW-0812">Transmembrane</keyword>
<comment type="caution">
    <text evidence="11">The sequence shown here is derived from an EMBL/GenBank/DDBJ whole genome shotgun (WGS) entry which is preliminary data.</text>
</comment>
<dbReference type="CDD" id="cd11058">
    <property type="entry name" value="CYP60B-like"/>
    <property type="match status" value="1"/>
</dbReference>
<evidence type="ECO:0008006" key="13">
    <source>
        <dbReference type="Google" id="ProtNLM"/>
    </source>
</evidence>
<evidence type="ECO:0000256" key="6">
    <source>
        <dbReference type="ARBA" id="ARBA00023004"/>
    </source>
</evidence>
<dbReference type="InterPro" id="IPR050121">
    <property type="entry name" value="Cytochrome_P450_monoxygenase"/>
</dbReference>
<feature type="binding site" description="axial binding residue" evidence="8">
    <location>
        <position position="468"/>
    </location>
    <ligand>
        <name>heme</name>
        <dbReference type="ChEBI" id="CHEBI:30413"/>
    </ligand>
    <ligandPart>
        <name>Fe</name>
        <dbReference type="ChEBI" id="CHEBI:18248"/>
    </ligandPart>
</feature>
<dbReference type="InterPro" id="IPR036396">
    <property type="entry name" value="Cyt_P450_sf"/>
</dbReference>
<dbReference type="Pfam" id="PF00067">
    <property type="entry name" value="p450"/>
    <property type="match status" value="1"/>
</dbReference>
<protein>
    <recommendedName>
        <fullName evidence="13">Cytochrome P450</fullName>
    </recommendedName>
</protein>
<comment type="cofactor">
    <cofactor evidence="1 8">
        <name>heme</name>
        <dbReference type="ChEBI" id="CHEBI:30413"/>
    </cofactor>
</comment>
<evidence type="ECO:0000256" key="3">
    <source>
        <dbReference type="ARBA" id="ARBA00022617"/>
    </source>
</evidence>
<evidence type="ECO:0000256" key="7">
    <source>
        <dbReference type="ARBA" id="ARBA00023033"/>
    </source>
</evidence>
<dbReference type="GO" id="GO:0005506">
    <property type="term" value="F:iron ion binding"/>
    <property type="evidence" value="ECO:0007669"/>
    <property type="project" value="InterPro"/>
</dbReference>